<gene>
    <name evidence="2" type="ORF">ACFOGI_04020</name>
</gene>
<dbReference type="SUPFAM" id="SSF52833">
    <property type="entry name" value="Thioredoxin-like"/>
    <property type="match status" value="1"/>
</dbReference>
<proteinExistence type="predicted"/>
<reference evidence="3" key="1">
    <citation type="journal article" date="2019" name="Int. J. Syst. Evol. Microbiol.">
        <title>The Global Catalogue of Microorganisms (GCM) 10K type strain sequencing project: providing services to taxonomists for standard genome sequencing and annotation.</title>
        <authorList>
            <consortium name="The Broad Institute Genomics Platform"/>
            <consortium name="The Broad Institute Genome Sequencing Center for Infectious Disease"/>
            <person name="Wu L."/>
            <person name="Ma J."/>
        </authorList>
    </citation>
    <scope>NUCLEOTIDE SEQUENCE [LARGE SCALE GENOMIC DNA]</scope>
    <source>
        <strain evidence="3">KCTC 13128</strain>
    </source>
</reference>
<evidence type="ECO:0000313" key="2">
    <source>
        <dbReference type="EMBL" id="MFC3039406.1"/>
    </source>
</evidence>
<dbReference type="PANTHER" id="PTHR34386:SF1">
    <property type="entry name" value="GLUTAREDOXIN-LIKE PROTEIN NRDH"/>
    <property type="match status" value="1"/>
</dbReference>
<dbReference type="Gene3D" id="3.40.30.10">
    <property type="entry name" value="Glutaredoxin"/>
    <property type="match status" value="1"/>
</dbReference>
<comment type="caution">
    <text evidence="2">The sequence shown here is derived from an EMBL/GenBank/DDBJ whole genome shotgun (WGS) entry which is preliminary data.</text>
</comment>
<sequence>MNSITVFTTTQCPYCVMLKSFLTAQNVDFEEVNVEQNPEIMQQLVAETGQMGVPQSKVNGQWVVGFDPDAIAGLLKQ</sequence>
<evidence type="ECO:0000313" key="3">
    <source>
        <dbReference type="Proteomes" id="UP001595279"/>
    </source>
</evidence>
<dbReference type="RefSeq" id="WP_390268788.1">
    <property type="nucleotide sequence ID" value="NZ_JBHRSA010000012.1"/>
</dbReference>
<keyword evidence="3" id="KW-1185">Reference proteome</keyword>
<dbReference type="EMBL" id="JBHRSA010000012">
    <property type="protein sequence ID" value="MFC3039406.1"/>
    <property type="molecule type" value="Genomic_DNA"/>
</dbReference>
<dbReference type="PANTHER" id="PTHR34386">
    <property type="entry name" value="GLUTAREDOXIN"/>
    <property type="match status" value="1"/>
</dbReference>
<dbReference type="Pfam" id="PF00462">
    <property type="entry name" value="Glutaredoxin"/>
    <property type="match status" value="1"/>
</dbReference>
<evidence type="ECO:0000259" key="1">
    <source>
        <dbReference type="Pfam" id="PF00462"/>
    </source>
</evidence>
<dbReference type="InterPro" id="IPR002109">
    <property type="entry name" value="Glutaredoxin"/>
</dbReference>
<accession>A0ABV7CST8</accession>
<name>A0ABV7CST8_9BACI</name>
<feature type="domain" description="Glutaredoxin" evidence="1">
    <location>
        <begin position="4"/>
        <end position="63"/>
    </location>
</feature>
<protein>
    <submittedName>
        <fullName evidence="2">Glutaredoxin family protein</fullName>
    </submittedName>
</protein>
<dbReference type="InterPro" id="IPR051548">
    <property type="entry name" value="Grx-like_ET"/>
</dbReference>
<dbReference type="CDD" id="cd02976">
    <property type="entry name" value="NrdH"/>
    <property type="match status" value="1"/>
</dbReference>
<organism evidence="2 3">
    <name type="scientific">Virgibacillus xinjiangensis</name>
    <dbReference type="NCBI Taxonomy" id="393090"/>
    <lineage>
        <taxon>Bacteria</taxon>
        <taxon>Bacillati</taxon>
        <taxon>Bacillota</taxon>
        <taxon>Bacilli</taxon>
        <taxon>Bacillales</taxon>
        <taxon>Bacillaceae</taxon>
        <taxon>Virgibacillus</taxon>
    </lineage>
</organism>
<dbReference type="Proteomes" id="UP001595279">
    <property type="component" value="Unassembled WGS sequence"/>
</dbReference>
<dbReference type="InterPro" id="IPR036249">
    <property type="entry name" value="Thioredoxin-like_sf"/>
</dbReference>
<dbReference type="PROSITE" id="PS51354">
    <property type="entry name" value="GLUTAREDOXIN_2"/>
    <property type="match status" value="1"/>
</dbReference>